<organism evidence="1">
    <name type="scientific">Anguilla anguilla</name>
    <name type="common">European freshwater eel</name>
    <name type="synonym">Muraena anguilla</name>
    <dbReference type="NCBI Taxonomy" id="7936"/>
    <lineage>
        <taxon>Eukaryota</taxon>
        <taxon>Metazoa</taxon>
        <taxon>Chordata</taxon>
        <taxon>Craniata</taxon>
        <taxon>Vertebrata</taxon>
        <taxon>Euteleostomi</taxon>
        <taxon>Actinopterygii</taxon>
        <taxon>Neopterygii</taxon>
        <taxon>Teleostei</taxon>
        <taxon>Anguilliformes</taxon>
        <taxon>Anguillidae</taxon>
        <taxon>Anguilla</taxon>
    </lineage>
</organism>
<reference evidence="1" key="1">
    <citation type="submission" date="2014-11" db="EMBL/GenBank/DDBJ databases">
        <authorList>
            <person name="Amaro Gonzalez C."/>
        </authorList>
    </citation>
    <scope>NUCLEOTIDE SEQUENCE</scope>
</reference>
<dbReference type="EMBL" id="GBXM01027513">
    <property type="protein sequence ID" value="JAH81064.1"/>
    <property type="molecule type" value="Transcribed_RNA"/>
</dbReference>
<evidence type="ECO:0000313" key="1">
    <source>
        <dbReference type="EMBL" id="JAH81064.1"/>
    </source>
</evidence>
<name>A0A0E9VSH7_ANGAN</name>
<accession>A0A0E9VSH7</accession>
<reference evidence="1" key="2">
    <citation type="journal article" date="2015" name="Fish Shellfish Immunol.">
        <title>Early steps in the European eel (Anguilla anguilla)-Vibrio vulnificus interaction in the gills: Role of the RtxA13 toxin.</title>
        <authorList>
            <person name="Callol A."/>
            <person name="Pajuelo D."/>
            <person name="Ebbesson L."/>
            <person name="Teles M."/>
            <person name="MacKenzie S."/>
            <person name="Amaro C."/>
        </authorList>
    </citation>
    <scope>NUCLEOTIDE SEQUENCE</scope>
</reference>
<proteinExistence type="predicted"/>
<dbReference type="AlphaFoldDB" id="A0A0E9VSH7"/>
<sequence length="26" mass="2894">MFNNRNPLTNTNKSVLGSGTYAHIIM</sequence>
<protein>
    <submittedName>
        <fullName evidence="1">Uncharacterized protein</fullName>
    </submittedName>
</protein>